<sequence>MGLDVTPLKQTSLGEQVARDLRVLIVDGRLTRGVHLVEADLSRDFGVSRGPIRDALRKLEVEGLVETRQRGTFVVGLTEEDVAEMFSLRRTLESFALRLCSEAEDLDWSAFDRPLERMRQAADASDAGSFAVADLEFHSLFYEMSGHRRLHALWRENEPTFLTLLTLTTARDDDLHPSAESHAVILRDLRSGRLDRALAELDSHLEGASRRMRDARREADPVD</sequence>
<accession>A0A7M1SRT2</accession>
<dbReference type="SMART" id="SM00345">
    <property type="entry name" value="HTH_GNTR"/>
    <property type="match status" value="1"/>
</dbReference>
<keyword evidence="3" id="KW-0804">Transcription</keyword>
<organism evidence="5 6">
    <name type="scientific">Ruania alkalisoli</name>
    <dbReference type="NCBI Taxonomy" id="2779775"/>
    <lineage>
        <taxon>Bacteria</taxon>
        <taxon>Bacillati</taxon>
        <taxon>Actinomycetota</taxon>
        <taxon>Actinomycetes</taxon>
        <taxon>Micrococcales</taxon>
        <taxon>Ruaniaceae</taxon>
        <taxon>Ruania</taxon>
    </lineage>
</organism>
<evidence type="ECO:0000259" key="4">
    <source>
        <dbReference type="PROSITE" id="PS50949"/>
    </source>
</evidence>
<dbReference type="CDD" id="cd07377">
    <property type="entry name" value="WHTH_GntR"/>
    <property type="match status" value="1"/>
</dbReference>
<dbReference type="Gene3D" id="1.10.10.10">
    <property type="entry name" value="Winged helix-like DNA-binding domain superfamily/Winged helix DNA-binding domain"/>
    <property type="match status" value="1"/>
</dbReference>
<dbReference type="GO" id="GO:0003677">
    <property type="term" value="F:DNA binding"/>
    <property type="evidence" value="ECO:0007669"/>
    <property type="project" value="UniProtKB-KW"/>
</dbReference>
<dbReference type="SUPFAM" id="SSF48008">
    <property type="entry name" value="GntR ligand-binding domain-like"/>
    <property type="match status" value="1"/>
</dbReference>
<keyword evidence="2" id="KW-0238">DNA-binding</keyword>
<name>A0A7M1SRT2_9MICO</name>
<evidence type="ECO:0000256" key="2">
    <source>
        <dbReference type="ARBA" id="ARBA00023125"/>
    </source>
</evidence>
<dbReference type="EMBL" id="CP063169">
    <property type="protein sequence ID" value="QOR70279.1"/>
    <property type="molecule type" value="Genomic_DNA"/>
</dbReference>
<dbReference type="GO" id="GO:0003700">
    <property type="term" value="F:DNA-binding transcription factor activity"/>
    <property type="evidence" value="ECO:0007669"/>
    <property type="project" value="InterPro"/>
</dbReference>
<protein>
    <submittedName>
        <fullName evidence="5">GntR family transcriptional regulator</fullName>
    </submittedName>
</protein>
<dbReference type="PANTHER" id="PTHR43537">
    <property type="entry name" value="TRANSCRIPTIONAL REGULATOR, GNTR FAMILY"/>
    <property type="match status" value="1"/>
</dbReference>
<dbReference type="Proteomes" id="UP000593758">
    <property type="component" value="Chromosome"/>
</dbReference>
<proteinExistence type="predicted"/>
<dbReference type="Gene3D" id="1.20.120.530">
    <property type="entry name" value="GntR ligand-binding domain-like"/>
    <property type="match status" value="1"/>
</dbReference>
<dbReference type="RefSeq" id="WP_193496963.1">
    <property type="nucleotide sequence ID" value="NZ_CP063169.1"/>
</dbReference>
<keyword evidence="6" id="KW-1185">Reference proteome</keyword>
<dbReference type="InterPro" id="IPR000524">
    <property type="entry name" value="Tscrpt_reg_HTH_GntR"/>
</dbReference>
<dbReference type="Pfam" id="PF07729">
    <property type="entry name" value="FCD"/>
    <property type="match status" value="1"/>
</dbReference>
<dbReference type="InterPro" id="IPR036388">
    <property type="entry name" value="WH-like_DNA-bd_sf"/>
</dbReference>
<dbReference type="AlphaFoldDB" id="A0A7M1SRT2"/>
<evidence type="ECO:0000313" key="6">
    <source>
        <dbReference type="Proteomes" id="UP000593758"/>
    </source>
</evidence>
<dbReference type="InterPro" id="IPR008920">
    <property type="entry name" value="TF_FadR/GntR_C"/>
</dbReference>
<gene>
    <name evidence="5" type="ORF">IM660_16990</name>
</gene>
<keyword evidence="1" id="KW-0805">Transcription regulation</keyword>
<dbReference type="KEGG" id="halt:IM660_16990"/>
<evidence type="ECO:0000313" key="5">
    <source>
        <dbReference type="EMBL" id="QOR70279.1"/>
    </source>
</evidence>
<reference evidence="5 6" key="1">
    <citation type="submission" date="2020-10" db="EMBL/GenBank/DDBJ databases">
        <title>Haloactinobacterium sp. RN3S43, a bacterium isolated from saline soil.</title>
        <authorList>
            <person name="Sun J.-Q."/>
        </authorList>
    </citation>
    <scope>NUCLEOTIDE SEQUENCE [LARGE SCALE GENOMIC DNA]</scope>
    <source>
        <strain evidence="5 6">RN3S43</strain>
    </source>
</reference>
<dbReference type="Pfam" id="PF00392">
    <property type="entry name" value="GntR"/>
    <property type="match status" value="1"/>
</dbReference>
<dbReference type="PANTHER" id="PTHR43537:SF45">
    <property type="entry name" value="GNTR FAMILY REGULATORY PROTEIN"/>
    <property type="match status" value="1"/>
</dbReference>
<dbReference type="InterPro" id="IPR036390">
    <property type="entry name" value="WH_DNA-bd_sf"/>
</dbReference>
<dbReference type="InterPro" id="IPR011711">
    <property type="entry name" value="GntR_C"/>
</dbReference>
<dbReference type="PRINTS" id="PR00035">
    <property type="entry name" value="HTHGNTR"/>
</dbReference>
<evidence type="ECO:0000256" key="1">
    <source>
        <dbReference type="ARBA" id="ARBA00023015"/>
    </source>
</evidence>
<dbReference type="SUPFAM" id="SSF46785">
    <property type="entry name" value="Winged helix' DNA-binding domain"/>
    <property type="match status" value="1"/>
</dbReference>
<evidence type="ECO:0000256" key="3">
    <source>
        <dbReference type="ARBA" id="ARBA00023163"/>
    </source>
</evidence>
<dbReference type="PROSITE" id="PS50949">
    <property type="entry name" value="HTH_GNTR"/>
    <property type="match status" value="1"/>
</dbReference>
<feature type="domain" description="HTH gntR-type" evidence="4">
    <location>
        <begin position="11"/>
        <end position="77"/>
    </location>
</feature>
<dbReference type="SMART" id="SM00895">
    <property type="entry name" value="FCD"/>
    <property type="match status" value="1"/>
</dbReference>